<dbReference type="InterPro" id="IPR016036">
    <property type="entry name" value="Malonyl_transacylase_ACP-bd"/>
</dbReference>
<dbReference type="GO" id="GO:0005829">
    <property type="term" value="C:cytosol"/>
    <property type="evidence" value="ECO:0007669"/>
    <property type="project" value="TreeGrafter"/>
</dbReference>
<dbReference type="FunFam" id="3.30.70.250:FF:000001">
    <property type="entry name" value="Malonyl CoA-acyl carrier protein transacylase"/>
    <property type="match status" value="1"/>
</dbReference>
<evidence type="ECO:0000259" key="8">
    <source>
        <dbReference type="SMART" id="SM00827"/>
    </source>
</evidence>
<keyword evidence="3 6" id="KW-0808">Transferase</keyword>
<evidence type="ECO:0000256" key="1">
    <source>
        <dbReference type="ARBA" id="ARBA00013258"/>
    </source>
</evidence>
<dbReference type="EC" id="2.3.1.39" evidence="1 6"/>
<evidence type="ECO:0000256" key="6">
    <source>
        <dbReference type="PIRNR" id="PIRNR000446"/>
    </source>
</evidence>
<evidence type="ECO:0000313" key="10">
    <source>
        <dbReference type="Proteomes" id="UP000721442"/>
    </source>
</evidence>
<evidence type="ECO:0000256" key="7">
    <source>
        <dbReference type="PIRSR" id="PIRSR000446-1"/>
    </source>
</evidence>
<gene>
    <name evidence="9" type="primary">fabD</name>
    <name evidence="9" type="ORF">IAC77_02210</name>
</gene>
<dbReference type="SUPFAM" id="SSF52151">
    <property type="entry name" value="FabD/lysophospholipase-like"/>
    <property type="match status" value="1"/>
</dbReference>
<reference evidence="9" key="1">
    <citation type="submission" date="2020-10" db="EMBL/GenBank/DDBJ databases">
        <authorList>
            <person name="Gilroy R."/>
        </authorList>
    </citation>
    <scope>NUCLEOTIDE SEQUENCE</scope>
    <source>
        <strain evidence="9">B1-16210</strain>
    </source>
</reference>
<evidence type="ECO:0000256" key="5">
    <source>
        <dbReference type="ARBA" id="ARBA00048462"/>
    </source>
</evidence>
<dbReference type="GO" id="GO:0006633">
    <property type="term" value="P:fatty acid biosynthetic process"/>
    <property type="evidence" value="ECO:0007669"/>
    <property type="project" value="TreeGrafter"/>
</dbReference>
<dbReference type="SUPFAM" id="SSF55048">
    <property type="entry name" value="Probable ACP-binding domain of malonyl-CoA ACP transacylase"/>
    <property type="match status" value="1"/>
</dbReference>
<dbReference type="InterPro" id="IPR014043">
    <property type="entry name" value="Acyl_transferase_dom"/>
</dbReference>
<comment type="caution">
    <text evidence="9">The sequence shown here is derived from an EMBL/GenBank/DDBJ whole genome shotgun (WGS) entry which is preliminary data.</text>
</comment>
<evidence type="ECO:0000256" key="3">
    <source>
        <dbReference type="ARBA" id="ARBA00022679"/>
    </source>
</evidence>
<dbReference type="Proteomes" id="UP000721442">
    <property type="component" value="Unassembled WGS sequence"/>
</dbReference>
<dbReference type="Gene3D" id="3.40.366.10">
    <property type="entry name" value="Malonyl-Coenzyme A Acyl Carrier Protein, domain 2"/>
    <property type="match status" value="1"/>
</dbReference>
<feature type="domain" description="Malonyl-CoA:ACP transacylase (MAT)" evidence="8">
    <location>
        <begin position="6"/>
        <end position="289"/>
    </location>
</feature>
<keyword evidence="4 6" id="KW-0012">Acyltransferase</keyword>
<dbReference type="AlphaFoldDB" id="A0A940DEG2"/>
<feature type="active site" evidence="7">
    <location>
        <position position="88"/>
    </location>
</feature>
<sequence length="291" mass="30921">MSSILVFPGQGSQAVGMGRELYDTNPNARAVFDEVDDALNQKLSDIIFNGPMDELTLTTNVQPAIMAVSIAMLRASGIELTKYVAGHSLGEYTALCAAEALSVGDTARLLRLRGDAMQRAVPVGAGLTAVILGLDIDTVREICAQTDCDVANDNSPGQVVVSGARDIVEKTLEVAKAAGAKRAMPLALSVPVHCRIQAPAADEMRDALEKIEIKTPNAILISNKTAAPMTDPSEIKEALVYQVTHGVHWRESVLKMHELGITETIEVGPGAVLTGLTPRICPDMNAKKLEI</sequence>
<feature type="active site" evidence="7">
    <location>
        <position position="193"/>
    </location>
</feature>
<dbReference type="InterPro" id="IPR050858">
    <property type="entry name" value="Mal-CoA-ACP_Trans/PKS_FabD"/>
</dbReference>
<evidence type="ECO:0000256" key="4">
    <source>
        <dbReference type="ARBA" id="ARBA00023315"/>
    </source>
</evidence>
<name>A0A940DEG2_9PROT</name>
<comment type="similarity">
    <text evidence="6">Belongs to the fabD family.</text>
</comment>
<evidence type="ECO:0000313" key="9">
    <source>
        <dbReference type="EMBL" id="MBO8407255.1"/>
    </source>
</evidence>
<dbReference type="InterPro" id="IPR024925">
    <property type="entry name" value="Malonyl_CoA-ACP_transAc"/>
</dbReference>
<dbReference type="EMBL" id="JADINE010000029">
    <property type="protein sequence ID" value="MBO8407255.1"/>
    <property type="molecule type" value="Genomic_DNA"/>
</dbReference>
<protein>
    <recommendedName>
        <fullName evidence="2 6">Malonyl CoA-acyl carrier protein transacylase</fullName>
        <ecNumber evidence="1 6">2.3.1.39</ecNumber>
    </recommendedName>
</protein>
<dbReference type="PIRSF" id="PIRSF000446">
    <property type="entry name" value="Mct"/>
    <property type="match status" value="1"/>
</dbReference>
<dbReference type="InterPro" id="IPR001227">
    <property type="entry name" value="Ac_transferase_dom_sf"/>
</dbReference>
<comment type="catalytic activity">
    <reaction evidence="5 6">
        <text>holo-[ACP] + malonyl-CoA = malonyl-[ACP] + CoA</text>
        <dbReference type="Rhea" id="RHEA:41792"/>
        <dbReference type="Rhea" id="RHEA-COMP:9623"/>
        <dbReference type="Rhea" id="RHEA-COMP:9685"/>
        <dbReference type="ChEBI" id="CHEBI:57287"/>
        <dbReference type="ChEBI" id="CHEBI:57384"/>
        <dbReference type="ChEBI" id="CHEBI:64479"/>
        <dbReference type="ChEBI" id="CHEBI:78449"/>
        <dbReference type="EC" id="2.3.1.39"/>
    </reaction>
</comment>
<dbReference type="NCBIfam" id="TIGR00128">
    <property type="entry name" value="fabD"/>
    <property type="match status" value="1"/>
</dbReference>
<accession>A0A940DEG2</accession>
<dbReference type="Pfam" id="PF00698">
    <property type="entry name" value="Acyl_transf_1"/>
    <property type="match status" value="1"/>
</dbReference>
<dbReference type="InterPro" id="IPR004410">
    <property type="entry name" value="Malonyl_CoA-ACP_transAc_FabD"/>
</dbReference>
<organism evidence="9 10">
    <name type="scientific">Candidatus Enterousia excrementavium</name>
    <dbReference type="NCBI Taxonomy" id="2840789"/>
    <lineage>
        <taxon>Bacteria</taxon>
        <taxon>Pseudomonadati</taxon>
        <taxon>Pseudomonadota</taxon>
        <taxon>Alphaproteobacteria</taxon>
        <taxon>Candidatus Enterousia</taxon>
    </lineage>
</organism>
<dbReference type="Gene3D" id="3.30.70.250">
    <property type="entry name" value="Malonyl-CoA ACP transacylase, ACP-binding"/>
    <property type="match status" value="1"/>
</dbReference>
<reference evidence="9" key="2">
    <citation type="journal article" date="2021" name="PeerJ">
        <title>Extensive microbial diversity within the chicken gut microbiome revealed by metagenomics and culture.</title>
        <authorList>
            <person name="Gilroy R."/>
            <person name="Ravi A."/>
            <person name="Getino M."/>
            <person name="Pursley I."/>
            <person name="Horton D.L."/>
            <person name="Alikhan N.F."/>
            <person name="Baker D."/>
            <person name="Gharbi K."/>
            <person name="Hall N."/>
            <person name="Watson M."/>
            <person name="Adriaenssens E.M."/>
            <person name="Foster-Nyarko E."/>
            <person name="Jarju S."/>
            <person name="Secka A."/>
            <person name="Antonio M."/>
            <person name="Oren A."/>
            <person name="Chaudhuri R.R."/>
            <person name="La Ragione R."/>
            <person name="Hildebrand F."/>
            <person name="Pallen M.J."/>
        </authorList>
    </citation>
    <scope>NUCLEOTIDE SEQUENCE</scope>
    <source>
        <strain evidence="9">B1-16210</strain>
    </source>
</reference>
<dbReference type="InterPro" id="IPR016035">
    <property type="entry name" value="Acyl_Trfase/lysoPLipase"/>
</dbReference>
<dbReference type="SMART" id="SM00827">
    <property type="entry name" value="PKS_AT"/>
    <property type="match status" value="1"/>
</dbReference>
<evidence type="ECO:0000256" key="2">
    <source>
        <dbReference type="ARBA" id="ARBA00018953"/>
    </source>
</evidence>
<dbReference type="GO" id="GO:0004314">
    <property type="term" value="F:[acyl-carrier-protein] S-malonyltransferase activity"/>
    <property type="evidence" value="ECO:0007669"/>
    <property type="project" value="UniProtKB-EC"/>
</dbReference>
<dbReference type="PANTHER" id="PTHR42681:SF1">
    <property type="entry name" value="MALONYL-COA-ACYL CARRIER PROTEIN TRANSACYLASE, MITOCHONDRIAL"/>
    <property type="match status" value="1"/>
</dbReference>
<proteinExistence type="inferred from homology"/>
<dbReference type="PANTHER" id="PTHR42681">
    <property type="entry name" value="MALONYL-COA-ACYL CARRIER PROTEIN TRANSACYLASE, MITOCHONDRIAL"/>
    <property type="match status" value="1"/>
</dbReference>